<protein>
    <submittedName>
        <fullName evidence="1">Uncharacterized protein</fullName>
    </submittedName>
</protein>
<name>A0A9N7REH5_STRHE</name>
<dbReference type="EMBL" id="CACSLK010024742">
    <property type="protein sequence ID" value="CAA0824398.1"/>
    <property type="molecule type" value="Genomic_DNA"/>
</dbReference>
<dbReference type="AlphaFoldDB" id="A0A9N7REH5"/>
<evidence type="ECO:0000313" key="2">
    <source>
        <dbReference type="Proteomes" id="UP001153555"/>
    </source>
</evidence>
<reference evidence="1" key="1">
    <citation type="submission" date="2019-12" db="EMBL/GenBank/DDBJ databases">
        <authorList>
            <person name="Scholes J."/>
        </authorList>
    </citation>
    <scope>NUCLEOTIDE SEQUENCE</scope>
</reference>
<proteinExistence type="predicted"/>
<evidence type="ECO:0000313" key="1">
    <source>
        <dbReference type="EMBL" id="CAA0824398.1"/>
    </source>
</evidence>
<gene>
    <name evidence="1" type="ORF">SHERM_21346</name>
</gene>
<sequence>MVSSPNAKVLNIVKSSSDHSLLILNSGDPSAKPPKKFSFDKRWIGMAGFSETVQRAWKSSVQGTPFFKLKENVKLTRVALLQWSSSFHTKNQLLIQSLTQKLEDLRANKTSSNWNDWERTRKDLNSAHHFEELFWQQKSKFKWLKEGDGNTIFFHAFVQHRRKLNAITRLVSARGEEFFTQNDMEDHISDFYSHLFTSEGTLGGEAIIHLIPKTITEDMNQVLTQPVDAAEIKSTL</sequence>
<accession>A0A9N7REH5</accession>
<dbReference type="Proteomes" id="UP001153555">
    <property type="component" value="Unassembled WGS sequence"/>
</dbReference>
<feature type="non-terminal residue" evidence="1">
    <location>
        <position position="236"/>
    </location>
</feature>
<comment type="caution">
    <text evidence="1">The sequence shown here is derived from an EMBL/GenBank/DDBJ whole genome shotgun (WGS) entry which is preliminary data.</text>
</comment>
<organism evidence="1 2">
    <name type="scientific">Striga hermonthica</name>
    <name type="common">Purple witchweed</name>
    <name type="synonym">Buchnera hermonthica</name>
    <dbReference type="NCBI Taxonomy" id="68872"/>
    <lineage>
        <taxon>Eukaryota</taxon>
        <taxon>Viridiplantae</taxon>
        <taxon>Streptophyta</taxon>
        <taxon>Embryophyta</taxon>
        <taxon>Tracheophyta</taxon>
        <taxon>Spermatophyta</taxon>
        <taxon>Magnoliopsida</taxon>
        <taxon>eudicotyledons</taxon>
        <taxon>Gunneridae</taxon>
        <taxon>Pentapetalae</taxon>
        <taxon>asterids</taxon>
        <taxon>lamiids</taxon>
        <taxon>Lamiales</taxon>
        <taxon>Orobanchaceae</taxon>
        <taxon>Buchnereae</taxon>
        <taxon>Striga</taxon>
    </lineage>
</organism>
<dbReference type="OrthoDB" id="914234at2759"/>
<keyword evidence="2" id="KW-1185">Reference proteome</keyword>